<dbReference type="RefSeq" id="WP_249304855.1">
    <property type="nucleotide sequence ID" value="NZ_CP060634.1"/>
</dbReference>
<dbReference type="KEGG" id="qdo:H9Q78_00985"/>
<accession>A0A7G9G4P8</accession>
<evidence type="ECO:0000313" key="2">
    <source>
        <dbReference type="Proteomes" id="UP000515823"/>
    </source>
</evidence>
<dbReference type="AlphaFoldDB" id="A0A7G9G4P8"/>
<sequence length="146" mass="15630">MTGPAGKAPDDVFASFANYAVLLTNGSRIPLNPQVSDPAGQILYDGPANIILEPGYYLISYGVSAILRSAGYMQITPFYNNAAHIETGVYFKTGSDSSSASGSTYFILYVPSQTVFNLTFNGPDTAIDAEVSLTILKLNRTAQQRC</sequence>
<name>A0A7G9G4P8_9FIRM</name>
<evidence type="ECO:0008006" key="3">
    <source>
        <dbReference type="Google" id="ProtNLM"/>
    </source>
</evidence>
<organism evidence="1 2">
    <name type="scientific">Qiania dongpingensis</name>
    <dbReference type="NCBI Taxonomy" id="2763669"/>
    <lineage>
        <taxon>Bacteria</taxon>
        <taxon>Bacillati</taxon>
        <taxon>Bacillota</taxon>
        <taxon>Clostridia</taxon>
        <taxon>Lachnospirales</taxon>
        <taxon>Lachnospiraceae</taxon>
        <taxon>Qiania</taxon>
    </lineage>
</organism>
<dbReference type="Proteomes" id="UP000515823">
    <property type="component" value="Chromosome"/>
</dbReference>
<keyword evidence="2" id="KW-1185">Reference proteome</keyword>
<protein>
    <recommendedName>
        <fullName evidence="3">C1q domain-containing protein</fullName>
    </recommendedName>
</protein>
<dbReference type="EMBL" id="CP060634">
    <property type="protein sequence ID" value="QNM05780.1"/>
    <property type="molecule type" value="Genomic_DNA"/>
</dbReference>
<gene>
    <name evidence="1" type="ORF">H9Q78_00985</name>
</gene>
<evidence type="ECO:0000313" key="1">
    <source>
        <dbReference type="EMBL" id="QNM05780.1"/>
    </source>
</evidence>
<reference evidence="1 2" key="1">
    <citation type="submission" date="2020-08" db="EMBL/GenBank/DDBJ databases">
        <authorList>
            <person name="Liu C."/>
            <person name="Sun Q."/>
        </authorList>
    </citation>
    <scope>NUCLEOTIDE SEQUENCE [LARGE SCALE GENOMIC DNA]</scope>
    <source>
        <strain evidence="1 2">NSJ-38</strain>
    </source>
</reference>
<proteinExistence type="predicted"/>